<dbReference type="GO" id="GO:0018104">
    <property type="term" value="P:peptidoglycan-protein cross-linking"/>
    <property type="evidence" value="ECO:0007669"/>
    <property type="project" value="TreeGrafter"/>
</dbReference>
<evidence type="ECO:0000256" key="3">
    <source>
        <dbReference type="ARBA" id="ARBA00022676"/>
    </source>
</evidence>
<dbReference type="UniPathway" id="UPA00219"/>
<proteinExistence type="inferred from homology"/>
<evidence type="ECO:0000256" key="10">
    <source>
        <dbReference type="SAM" id="MobiDB-lite"/>
    </source>
</evidence>
<sequence>MERDWESFVRSHPDNKTAWYLLGRELAEKGDWAKAVYCFVRAGEVYEVFENAPLPKTWLEAFALTERGERGVPRQAVDPAAWPVGRSRVGGRIRRATLLFIVWALLALDFDRPGVPADASSDTSVPATVATPASAVVVTPPLGASGKPHLVWSSPGAIRSDAAAWLTALFWPGSGAASGGRDLRDLTVLLLPESSGWLYWRPQPALRAVSVGPLGADWRVELFDASLCGCAPADASQVSAIVSAWQDQLEQEIVLRSAIVQYRRLYGEWPESPAALVRNYPHNVLSGVTPWMEMNFTETAARARQWEEKGGAASGIGGAEPLSGGEWLPEPLAIVVDKTNHRLALVSGPVVLREYPVGLGGERTPVGTFRISEKVRNPRGKRPGEYGTRGMVLEHTSYAIHGTNDPDSIGRDESLGCVRMHNDDIEDLFELVPLGTPVTIGRDLLPAAGENRAPGYDVPATAKEENPKKRYSWLRG</sequence>
<dbReference type="SUPFAM" id="SSF141523">
    <property type="entry name" value="L,D-transpeptidase catalytic domain-like"/>
    <property type="match status" value="1"/>
</dbReference>
<feature type="active site" description="Nucleophile" evidence="9">
    <location>
        <position position="417"/>
    </location>
</feature>
<keyword evidence="7 9" id="KW-0573">Peptidoglycan synthesis</keyword>
<keyword evidence="5" id="KW-0378">Hydrolase</keyword>
<dbReference type="GO" id="GO:0008360">
    <property type="term" value="P:regulation of cell shape"/>
    <property type="evidence" value="ECO:0007669"/>
    <property type="project" value="UniProtKB-UniRule"/>
</dbReference>
<dbReference type="CDD" id="cd16913">
    <property type="entry name" value="YkuD_like"/>
    <property type="match status" value="1"/>
</dbReference>
<dbReference type="PROSITE" id="PS52029">
    <property type="entry name" value="LD_TPASE"/>
    <property type="match status" value="1"/>
</dbReference>
<dbReference type="InterPro" id="IPR038063">
    <property type="entry name" value="Transpep_catalytic_dom"/>
</dbReference>
<dbReference type="PANTHER" id="PTHR30582">
    <property type="entry name" value="L,D-TRANSPEPTIDASE"/>
    <property type="match status" value="1"/>
</dbReference>
<dbReference type="GO" id="GO:0071555">
    <property type="term" value="P:cell wall organization"/>
    <property type="evidence" value="ECO:0007669"/>
    <property type="project" value="UniProtKB-UniRule"/>
</dbReference>
<evidence type="ECO:0000313" key="12">
    <source>
        <dbReference type="EMBL" id="PDO09249.1"/>
    </source>
</evidence>
<feature type="region of interest" description="Disordered" evidence="10">
    <location>
        <begin position="447"/>
        <end position="476"/>
    </location>
</feature>
<dbReference type="GO" id="GO:0071972">
    <property type="term" value="F:peptidoglycan L,D-transpeptidase activity"/>
    <property type="evidence" value="ECO:0007669"/>
    <property type="project" value="TreeGrafter"/>
</dbReference>
<keyword evidence="8 9" id="KW-0961">Cell wall biogenesis/degradation</keyword>
<gene>
    <name evidence="12" type="ORF">BLM47_13620</name>
</gene>
<accession>A0A2A6DXH3</accession>
<evidence type="ECO:0000256" key="7">
    <source>
        <dbReference type="ARBA" id="ARBA00022984"/>
    </source>
</evidence>
<dbReference type="Proteomes" id="UP000243688">
    <property type="component" value="Unassembled WGS sequence"/>
</dbReference>
<evidence type="ECO:0000256" key="5">
    <source>
        <dbReference type="ARBA" id="ARBA00022801"/>
    </source>
</evidence>
<evidence type="ECO:0000256" key="2">
    <source>
        <dbReference type="ARBA" id="ARBA00005992"/>
    </source>
</evidence>
<evidence type="ECO:0000256" key="6">
    <source>
        <dbReference type="ARBA" id="ARBA00022960"/>
    </source>
</evidence>
<dbReference type="AlphaFoldDB" id="A0A2A6DXH3"/>
<reference evidence="12 13" key="1">
    <citation type="submission" date="2016-12" db="EMBL/GenBank/DDBJ databases">
        <title>Candidatus Reconcilibacillus cellulovorans genome.</title>
        <authorList>
            <person name="Kolinko S."/>
            <person name="Wu Y.-W."/>
            <person name="Tachea F."/>
            <person name="Denzel E."/>
            <person name="Hiras J."/>
            <person name="Baecker N."/>
            <person name="Chan L.J."/>
            <person name="Eichorst S.A."/>
            <person name="Frey D."/>
            <person name="Adams P.D."/>
            <person name="Pray T."/>
            <person name="Tanjore D."/>
            <person name="Petzold C.J."/>
            <person name="Gladden J.M."/>
            <person name="Simmons B.A."/>
            <person name="Singer S.W."/>
        </authorList>
    </citation>
    <scope>NUCLEOTIDE SEQUENCE [LARGE SCALE GENOMIC DNA]</scope>
    <source>
        <strain evidence="12">JTherm</strain>
    </source>
</reference>
<evidence type="ECO:0000256" key="8">
    <source>
        <dbReference type="ARBA" id="ARBA00023316"/>
    </source>
</evidence>
<dbReference type="InterPro" id="IPR005490">
    <property type="entry name" value="LD_TPept_cat_dom"/>
</dbReference>
<name>A0A2A6DXH3_9BACL</name>
<evidence type="ECO:0000256" key="1">
    <source>
        <dbReference type="ARBA" id="ARBA00004752"/>
    </source>
</evidence>
<dbReference type="Pfam" id="PF03734">
    <property type="entry name" value="YkuD"/>
    <property type="match status" value="1"/>
</dbReference>
<evidence type="ECO:0000259" key="11">
    <source>
        <dbReference type="PROSITE" id="PS52029"/>
    </source>
</evidence>
<comment type="similarity">
    <text evidence="2">Belongs to the YkuD family.</text>
</comment>
<feature type="active site" description="Proton donor/acceptor" evidence="9">
    <location>
        <position position="401"/>
    </location>
</feature>
<organism evidence="12 13">
    <name type="scientific">Candidatus Reconcilbacillus cellulovorans</name>
    <dbReference type="NCBI Taxonomy" id="1906605"/>
    <lineage>
        <taxon>Bacteria</taxon>
        <taxon>Bacillati</taxon>
        <taxon>Bacillota</taxon>
        <taxon>Bacilli</taxon>
        <taxon>Bacillales</taxon>
        <taxon>Paenibacillaceae</taxon>
        <taxon>Candidatus Reconcilbacillus</taxon>
    </lineage>
</organism>
<dbReference type="PANTHER" id="PTHR30582:SF24">
    <property type="entry name" value="L,D-TRANSPEPTIDASE ERFK_SRFK-RELATED"/>
    <property type="match status" value="1"/>
</dbReference>
<dbReference type="EMBL" id="MOXJ01000052">
    <property type="protein sequence ID" value="PDO09249.1"/>
    <property type="molecule type" value="Genomic_DNA"/>
</dbReference>
<dbReference type="InterPro" id="IPR050979">
    <property type="entry name" value="LD-transpeptidase"/>
</dbReference>
<dbReference type="GO" id="GO:0016757">
    <property type="term" value="F:glycosyltransferase activity"/>
    <property type="evidence" value="ECO:0007669"/>
    <property type="project" value="UniProtKB-KW"/>
</dbReference>
<protein>
    <recommendedName>
        <fullName evidence="11">L,D-TPase catalytic domain-containing protein</fullName>
    </recommendedName>
</protein>
<evidence type="ECO:0000313" key="13">
    <source>
        <dbReference type="Proteomes" id="UP000243688"/>
    </source>
</evidence>
<dbReference type="GO" id="GO:0005576">
    <property type="term" value="C:extracellular region"/>
    <property type="evidence" value="ECO:0007669"/>
    <property type="project" value="TreeGrafter"/>
</dbReference>
<comment type="caution">
    <text evidence="12">The sequence shown here is derived from an EMBL/GenBank/DDBJ whole genome shotgun (WGS) entry which is preliminary data.</text>
</comment>
<keyword evidence="6 9" id="KW-0133">Cell shape</keyword>
<evidence type="ECO:0000256" key="4">
    <source>
        <dbReference type="ARBA" id="ARBA00022679"/>
    </source>
</evidence>
<evidence type="ECO:0000256" key="9">
    <source>
        <dbReference type="PROSITE-ProRule" id="PRU01373"/>
    </source>
</evidence>
<keyword evidence="3" id="KW-0328">Glycosyltransferase</keyword>
<keyword evidence="4" id="KW-0808">Transferase</keyword>
<dbReference type="Gene3D" id="2.40.440.10">
    <property type="entry name" value="L,D-transpeptidase catalytic domain-like"/>
    <property type="match status" value="1"/>
</dbReference>
<comment type="pathway">
    <text evidence="1 9">Cell wall biogenesis; peptidoglycan biosynthesis.</text>
</comment>
<feature type="domain" description="L,D-TPase catalytic" evidence="11">
    <location>
        <begin position="332"/>
        <end position="441"/>
    </location>
</feature>